<dbReference type="SUPFAM" id="SSF161266">
    <property type="entry name" value="Gam-like"/>
    <property type="match status" value="1"/>
</dbReference>
<dbReference type="GO" id="GO:0042262">
    <property type="term" value="P:DNA protection"/>
    <property type="evidence" value="ECO:0007669"/>
    <property type="project" value="InterPro"/>
</dbReference>
<protein>
    <submittedName>
        <fullName evidence="1">Host-nuclease inhibitor protein Gam</fullName>
    </submittedName>
</protein>
<dbReference type="EMBL" id="AAGLNK010000007">
    <property type="protein sequence ID" value="EBP3693222.1"/>
    <property type="molecule type" value="Genomic_DNA"/>
</dbReference>
<dbReference type="Pfam" id="PF07352">
    <property type="entry name" value="Phage_Mu_Gam"/>
    <property type="match status" value="1"/>
</dbReference>
<reference evidence="1" key="1">
    <citation type="submission" date="2018-07" db="EMBL/GenBank/DDBJ databases">
        <authorList>
            <consortium name="GenomeTrakr network: Whole genome sequencing for foodborne pathogen traceback"/>
        </authorList>
    </citation>
    <scope>NUCLEOTIDE SEQUENCE</scope>
    <source>
        <strain evidence="1">CFSAN008697</strain>
    </source>
</reference>
<dbReference type="GO" id="GO:0003690">
    <property type="term" value="F:double-stranded DNA binding"/>
    <property type="evidence" value="ECO:0007669"/>
    <property type="project" value="InterPro"/>
</dbReference>
<gene>
    <name evidence="1" type="ORF">PG27_08160</name>
</gene>
<dbReference type="AlphaFoldDB" id="A0A5U3CSU3"/>
<dbReference type="Gene3D" id="1.20.5.170">
    <property type="match status" value="1"/>
</dbReference>
<name>A0A5U3CSU3_SALDZ</name>
<evidence type="ECO:0000313" key="1">
    <source>
        <dbReference type="EMBL" id="EBP3693222.1"/>
    </source>
</evidence>
<accession>A0A5U3CSU3</accession>
<proteinExistence type="predicted"/>
<organism evidence="1">
    <name type="scientific">Salmonella diarizonae</name>
    <dbReference type="NCBI Taxonomy" id="59204"/>
    <lineage>
        <taxon>Bacteria</taxon>
        <taxon>Pseudomonadati</taxon>
        <taxon>Pseudomonadota</taxon>
        <taxon>Gammaproteobacteria</taxon>
        <taxon>Enterobacterales</taxon>
        <taxon>Enterobacteriaceae</taxon>
        <taxon>Salmonella</taxon>
    </lineage>
</organism>
<sequence>MAKKNSRLKAAAAAYMPQSREQVIADIKEIGDIQRKLTRMETQKNDQIAVIVSKYTPDTEALNTKLELLKSGVQAWCSVNRNTLTSDGKTKTVKFTTGEVSWRTNPLSVNIKGTKAVLEELIKRKWEQFINRKMDINKAAINDALKADEDADVGKLKGIIVNKDTETFFITPFEQELDK</sequence>
<comment type="caution">
    <text evidence="1">The sequence shown here is derived from an EMBL/GenBank/DDBJ whole genome shotgun (WGS) entry which is preliminary data.</text>
</comment>
<dbReference type="InterPro" id="IPR009951">
    <property type="entry name" value="Host-nuc_inhib_Gam"/>
</dbReference>